<dbReference type="Proteomes" id="UP000265520">
    <property type="component" value="Unassembled WGS sequence"/>
</dbReference>
<evidence type="ECO:0000313" key="2">
    <source>
        <dbReference type="EMBL" id="MCI79414.1"/>
    </source>
</evidence>
<name>A0A392UTR7_9FABA</name>
<protein>
    <submittedName>
        <fullName evidence="2">Uncharacterized protein</fullName>
    </submittedName>
</protein>
<dbReference type="EMBL" id="LXQA010973152">
    <property type="protein sequence ID" value="MCI79414.1"/>
    <property type="molecule type" value="Genomic_DNA"/>
</dbReference>
<feature type="compositionally biased region" description="Acidic residues" evidence="1">
    <location>
        <begin position="21"/>
        <end position="33"/>
    </location>
</feature>
<comment type="caution">
    <text evidence="2">The sequence shown here is derived from an EMBL/GenBank/DDBJ whole genome shotgun (WGS) entry which is preliminary data.</text>
</comment>
<dbReference type="AlphaFoldDB" id="A0A392UTR7"/>
<keyword evidence="3" id="KW-1185">Reference proteome</keyword>
<feature type="non-terminal residue" evidence="2">
    <location>
        <position position="33"/>
    </location>
</feature>
<feature type="region of interest" description="Disordered" evidence="1">
    <location>
        <begin position="1"/>
        <end position="33"/>
    </location>
</feature>
<accession>A0A392UTR7</accession>
<reference evidence="2 3" key="1">
    <citation type="journal article" date="2018" name="Front. Plant Sci.">
        <title>Red Clover (Trifolium pratense) and Zigzag Clover (T. medium) - A Picture of Genomic Similarities and Differences.</title>
        <authorList>
            <person name="Dluhosova J."/>
            <person name="Istvanek J."/>
            <person name="Nedelnik J."/>
            <person name="Repkova J."/>
        </authorList>
    </citation>
    <scope>NUCLEOTIDE SEQUENCE [LARGE SCALE GENOMIC DNA]</scope>
    <source>
        <strain evidence="3">cv. 10/8</strain>
        <tissue evidence="2">Leaf</tissue>
    </source>
</reference>
<evidence type="ECO:0000313" key="3">
    <source>
        <dbReference type="Proteomes" id="UP000265520"/>
    </source>
</evidence>
<sequence length="33" mass="3616">MSNERNIATTAPKCDSKATDMDIDDDGSENLQE</sequence>
<organism evidence="2 3">
    <name type="scientific">Trifolium medium</name>
    <dbReference type="NCBI Taxonomy" id="97028"/>
    <lineage>
        <taxon>Eukaryota</taxon>
        <taxon>Viridiplantae</taxon>
        <taxon>Streptophyta</taxon>
        <taxon>Embryophyta</taxon>
        <taxon>Tracheophyta</taxon>
        <taxon>Spermatophyta</taxon>
        <taxon>Magnoliopsida</taxon>
        <taxon>eudicotyledons</taxon>
        <taxon>Gunneridae</taxon>
        <taxon>Pentapetalae</taxon>
        <taxon>rosids</taxon>
        <taxon>fabids</taxon>
        <taxon>Fabales</taxon>
        <taxon>Fabaceae</taxon>
        <taxon>Papilionoideae</taxon>
        <taxon>50 kb inversion clade</taxon>
        <taxon>NPAAA clade</taxon>
        <taxon>Hologalegina</taxon>
        <taxon>IRL clade</taxon>
        <taxon>Trifolieae</taxon>
        <taxon>Trifolium</taxon>
    </lineage>
</organism>
<evidence type="ECO:0000256" key="1">
    <source>
        <dbReference type="SAM" id="MobiDB-lite"/>
    </source>
</evidence>
<proteinExistence type="predicted"/>